<gene>
    <name evidence="3" type="ORF">F9Y85_23405</name>
</gene>
<keyword evidence="2" id="KW-0812">Transmembrane</keyword>
<feature type="compositionally biased region" description="Polar residues" evidence="1">
    <location>
        <begin position="73"/>
        <end position="90"/>
    </location>
</feature>
<keyword evidence="2" id="KW-1133">Transmembrane helix</keyword>
<dbReference type="Pfam" id="PF11137">
    <property type="entry name" value="DUF2909"/>
    <property type="match status" value="1"/>
</dbReference>
<organism evidence="3 4">
    <name type="scientific">Pseudoalteromonas maricaloris</name>
    <dbReference type="NCBI Taxonomy" id="184924"/>
    <lineage>
        <taxon>Bacteria</taxon>
        <taxon>Pseudomonadati</taxon>
        <taxon>Pseudomonadota</taxon>
        <taxon>Gammaproteobacteria</taxon>
        <taxon>Alteromonadales</taxon>
        <taxon>Pseudoalteromonadaceae</taxon>
        <taxon>Pseudoalteromonas</taxon>
    </lineage>
</organism>
<name>A0A8I2H4A3_9GAMM</name>
<dbReference type="RefSeq" id="WP_081629166.1">
    <property type="nucleotide sequence ID" value="NZ_CBCSDF010000027.1"/>
</dbReference>
<dbReference type="GeneID" id="98338712"/>
<sequence length="98" mass="11074">MIKIIIVVLLLLVFLNLFRAMLVMLKSEQQESMARLLQQRVYASIAVVLLICLAAQFGFIKLHSSPVVTTHKQIQTGTTKQHQQNANTKPQLEKQSDS</sequence>
<evidence type="ECO:0000256" key="1">
    <source>
        <dbReference type="SAM" id="MobiDB-lite"/>
    </source>
</evidence>
<feature type="region of interest" description="Disordered" evidence="1">
    <location>
        <begin position="73"/>
        <end position="98"/>
    </location>
</feature>
<dbReference type="AlphaFoldDB" id="A0A8I2H4A3"/>
<protein>
    <submittedName>
        <fullName evidence="3">DUF2909 family protein</fullName>
    </submittedName>
</protein>
<dbReference type="EMBL" id="WEIA01000025">
    <property type="protein sequence ID" value="NLR24207.1"/>
    <property type="molecule type" value="Genomic_DNA"/>
</dbReference>
<reference evidence="3" key="1">
    <citation type="submission" date="2019-10" db="EMBL/GenBank/DDBJ databases">
        <authorList>
            <person name="Paulsen S."/>
        </authorList>
    </citation>
    <scope>NUCLEOTIDE SEQUENCE</scope>
    <source>
        <strain evidence="3">LMG 19692</strain>
    </source>
</reference>
<evidence type="ECO:0000313" key="3">
    <source>
        <dbReference type="EMBL" id="NLR24207.1"/>
    </source>
</evidence>
<proteinExistence type="predicted"/>
<evidence type="ECO:0000256" key="2">
    <source>
        <dbReference type="SAM" id="Phobius"/>
    </source>
</evidence>
<comment type="caution">
    <text evidence="3">The sequence shown here is derived from an EMBL/GenBank/DDBJ whole genome shotgun (WGS) entry which is preliminary data.</text>
</comment>
<dbReference type="InterPro" id="IPR021313">
    <property type="entry name" value="DUF2909"/>
</dbReference>
<dbReference type="Proteomes" id="UP000646877">
    <property type="component" value="Unassembled WGS sequence"/>
</dbReference>
<keyword evidence="2" id="KW-0472">Membrane</keyword>
<accession>A0A8I2H4A3</accession>
<evidence type="ECO:0000313" key="4">
    <source>
        <dbReference type="Proteomes" id="UP000646877"/>
    </source>
</evidence>
<feature type="transmembrane region" description="Helical" evidence="2">
    <location>
        <begin position="41"/>
        <end position="62"/>
    </location>
</feature>